<dbReference type="KEGG" id="fpu:FPSE_09784"/>
<evidence type="ECO:0000313" key="2">
    <source>
        <dbReference type="EMBL" id="EKJ70047.1"/>
    </source>
</evidence>
<feature type="region of interest" description="Disordered" evidence="1">
    <location>
        <begin position="1"/>
        <end position="20"/>
    </location>
</feature>
<proteinExistence type="predicted"/>
<dbReference type="EMBL" id="AFNW01000317">
    <property type="protein sequence ID" value="EKJ70047.1"/>
    <property type="molecule type" value="Genomic_DNA"/>
</dbReference>
<reference evidence="2 3" key="1">
    <citation type="journal article" date="2012" name="PLoS Pathog.">
        <title>Comparative pathogenomics reveals horizontally acquired novel virulence genes in fungi infecting cereal hosts.</title>
        <authorList>
            <person name="Gardiner D.M."/>
            <person name="McDonald M.C."/>
            <person name="Covarelli L."/>
            <person name="Solomon P.S."/>
            <person name="Rusu A.G."/>
            <person name="Marshall M."/>
            <person name="Kazan K."/>
            <person name="Chakraborty S."/>
            <person name="McDonald B.A."/>
            <person name="Manners J.M."/>
        </authorList>
    </citation>
    <scope>NUCLEOTIDE SEQUENCE [LARGE SCALE GENOMIC DNA]</scope>
    <source>
        <strain evidence="2 3">CS3096</strain>
    </source>
</reference>
<dbReference type="GeneID" id="20368401"/>
<accession>K3V8R4</accession>
<protein>
    <submittedName>
        <fullName evidence="2">Uncharacterized protein</fullName>
    </submittedName>
</protein>
<name>K3V8R4_FUSPC</name>
<dbReference type="AlphaFoldDB" id="K3V8R4"/>
<keyword evidence="3" id="KW-1185">Reference proteome</keyword>
<organism evidence="2 3">
    <name type="scientific">Fusarium pseudograminearum (strain CS3096)</name>
    <name type="common">Wheat and barley crown-rot fungus</name>
    <dbReference type="NCBI Taxonomy" id="1028729"/>
    <lineage>
        <taxon>Eukaryota</taxon>
        <taxon>Fungi</taxon>
        <taxon>Dikarya</taxon>
        <taxon>Ascomycota</taxon>
        <taxon>Pezizomycotina</taxon>
        <taxon>Sordariomycetes</taxon>
        <taxon>Hypocreomycetidae</taxon>
        <taxon>Hypocreales</taxon>
        <taxon>Nectriaceae</taxon>
        <taxon>Fusarium</taxon>
    </lineage>
</organism>
<comment type="caution">
    <text evidence="2">The sequence shown here is derived from an EMBL/GenBank/DDBJ whole genome shotgun (WGS) entry which is preliminary data.</text>
</comment>
<dbReference type="HOGENOM" id="CLU_2277765_0_0_1"/>
<sequence>MFNNEPQDHDMLDSDNESPIVDSDHTIELLNYVDPNAEVIMEDAEMGAIPQVQTFEGINIDWGAWNDHFEPNMTAWQATLYDADDEGSETSRPNVRAVTEKKGDIGIVWDYEVEYNFF</sequence>
<dbReference type="OrthoDB" id="5073392at2759"/>
<dbReference type="Proteomes" id="UP000007978">
    <property type="component" value="Chromosome 1"/>
</dbReference>
<evidence type="ECO:0000256" key="1">
    <source>
        <dbReference type="SAM" id="MobiDB-lite"/>
    </source>
</evidence>
<feature type="compositionally biased region" description="Basic and acidic residues" evidence="1">
    <location>
        <begin position="1"/>
        <end position="12"/>
    </location>
</feature>
<evidence type="ECO:0000313" key="3">
    <source>
        <dbReference type="Proteomes" id="UP000007978"/>
    </source>
</evidence>
<dbReference type="RefSeq" id="XP_009261176.1">
    <property type="nucleotide sequence ID" value="XM_009262901.1"/>
</dbReference>
<gene>
    <name evidence="2" type="ORF">FPSE_09784</name>
</gene>